<dbReference type="InterPro" id="IPR011040">
    <property type="entry name" value="Sialidase"/>
</dbReference>
<dbReference type="PANTHER" id="PTHR38792">
    <property type="entry name" value="BNR/ASP-BOX REPEAT DOMAIN PROTEIN (AFU_ORTHOLOGUE AFUA_7G06430)-RELATED"/>
    <property type="match status" value="1"/>
</dbReference>
<name>A0A7I8DGQ0_9FIRM</name>
<dbReference type="RefSeq" id="WP_185257949.1">
    <property type="nucleotide sequence ID" value="NZ_AP023368.1"/>
</dbReference>
<dbReference type="AlphaFoldDB" id="A0A7I8DGQ0"/>
<dbReference type="InterPro" id="IPR036278">
    <property type="entry name" value="Sialidase_sf"/>
</dbReference>
<evidence type="ECO:0000256" key="1">
    <source>
        <dbReference type="SAM" id="MobiDB-lite"/>
    </source>
</evidence>
<gene>
    <name evidence="3" type="ORF">bsdcttw_05730</name>
</gene>
<feature type="region of interest" description="Disordered" evidence="1">
    <location>
        <begin position="32"/>
        <end position="76"/>
    </location>
</feature>
<dbReference type="KEGG" id="acht:bsdcttw_05730"/>
<accession>A0A7I8DGQ0</accession>
<dbReference type="Proteomes" id="UP000515703">
    <property type="component" value="Chromosome"/>
</dbReference>
<feature type="domain" description="Sialidase" evidence="2">
    <location>
        <begin position="72"/>
        <end position="205"/>
    </location>
</feature>
<feature type="compositionally biased region" description="Basic and acidic residues" evidence="1">
    <location>
        <begin position="32"/>
        <end position="44"/>
    </location>
</feature>
<feature type="compositionally biased region" description="Polar residues" evidence="1">
    <location>
        <begin position="55"/>
        <end position="66"/>
    </location>
</feature>
<keyword evidence="4" id="KW-1185">Reference proteome</keyword>
<dbReference type="Pfam" id="PF13088">
    <property type="entry name" value="BNR_2"/>
    <property type="match status" value="1"/>
</dbReference>
<reference evidence="3 4" key="2">
    <citation type="submission" date="2020-08" db="EMBL/GenBank/DDBJ databases">
        <authorList>
            <person name="Ueki A."/>
            <person name="Tonouchi A."/>
        </authorList>
    </citation>
    <scope>NUCLEOTIDE SEQUENCE [LARGE SCALE GENOMIC DNA]</scope>
    <source>
        <strain evidence="3 4">CTTW</strain>
    </source>
</reference>
<sequence length="420" mass="47144">MIKQKIKIGISMLCVITLLLTGCKINDNRKETGQVVKEPEDSKQQELQQEKQPQSTPSTGISSKENITNEESETAMNSGIEWAEKDILAYKPKEGGVWYPRIYRLKNNRILCGFDTNEDGNRSVIKLITSDDGGLTWSRTAVQVTDYPEYDCANANFIELENGDIWAAYRANIMKEDIYYSSIRVSVSKDGGKTWERHSTVAKEQGEGGLYEPQFGYIGNSIAVFYANDSLNVVRNNRQQNIEFKLWKEDGWGNKRIASDGTKTFSRDGMPVWCQLEDGSYAMVIESTALSPTYPFIIQMKISPDGYDWSSDLKNIYVPGKFEKKAGAPYIVKLKDGRLAVSFQTDEDAAQTGDDYSRMKVMISTDVAGSEFLPCSIPFDTPDGYCSNWNSLLSYDDYLIAATSTNYPTGGILIKRGFVK</sequence>
<dbReference type="CDD" id="cd15482">
    <property type="entry name" value="Sialidase_non-viral"/>
    <property type="match status" value="1"/>
</dbReference>
<dbReference type="PROSITE" id="PS51257">
    <property type="entry name" value="PROKAR_LIPOPROTEIN"/>
    <property type="match status" value="1"/>
</dbReference>
<reference evidence="3 4" key="1">
    <citation type="submission" date="2020-08" db="EMBL/GenBank/DDBJ databases">
        <title>Draft genome sequencing of an Anaerocolumna strain isolated from anoxic soil subjected to BSD treatment.</title>
        <authorList>
            <person name="Uek A."/>
            <person name="Tonouchi A."/>
        </authorList>
    </citation>
    <scope>NUCLEOTIDE SEQUENCE [LARGE SCALE GENOMIC DNA]</scope>
    <source>
        <strain evidence="3 4">CTTW</strain>
    </source>
</reference>
<dbReference type="PANTHER" id="PTHR38792:SF3">
    <property type="entry name" value="BNR_ASP-BOX REPEAT DOMAIN PROTEIN (AFU_ORTHOLOGUE AFUA_7G06430)-RELATED"/>
    <property type="match status" value="1"/>
</dbReference>
<proteinExistence type="predicted"/>
<protein>
    <recommendedName>
        <fullName evidence="2">Sialidase domain-containing protein</fullName>
    </recommendedName>
</protein>
<evidence type="ECO:0000313" key="4">
    <source>
        <dbReference type="Proteomes" id="UP000515703"/>
    </source>
</evidence>
<evidence type="ECO:0000259" key="2">
    <source>
        <dbReference type="Pfam" id="PF13088"/>
    </source>
</evidence>
<dbReference type="SUPFAM" id="SSF50939">
    <property type="entry name" value="Sialidases"/>
    <property type="match status" value="1"/>
</dbReference>
<feature type="compositionally biased region" description="Low complexity" evidence="1">
    <location>
        <begin position="45"/>
        <end position="54"/>
    </location>
</feature>
<dbReference type="Gene3D" id="2.120.10.10">
    <property type="match status" value="1"/>
</dbReference>
<dbReference type="EMBL" id="AP023368">
    <property type="protein sequence ID" value="BCJ97532.1"/>
    <property type="molecule type" value="Genomic_DNA"/>
</dbReference>
<evidence type="ECO:0000313" key="3">
    <source>
        <dbReference type="EMBL" id="BCJ97532.1"/>
    </source>
</evidence>
<organism evidence="3 4">
    <name type="scientific">Anaerocolumna chitinilytica</name>
    <dbReference type="NCBI Taxonomy" id="1727145"/>
    <lineage>
        <taxon>Bacteria</taxon>
        <taxon>Bacillati</taxon>
        <taxon>Bacillota</taxon>
        <taxon>Clostridia</taxon>
        <taxon>Lachnospirales</taxon>
        <taxon>Lachnospiraceae</taxon>
        <taxon>Anaerocolumna</taxon>
    </lineage>
</organism>